<accession>A0ABQ1TM82</accession>
<reference evidence="3" key="1">
    <citation type="journal article" date="2019" name="Int. J. Syst. Evol. Microbiol.">
        <title>The Global Catalogue of Microorganisms (GCM) 10K type strain sequencing project: providing services to taxonomists for standard genome sequencing and annotation.</title>
        <authorList>
            <consortium name="The Broad Institute Genomics Platform"/>
            <consortium name="The Broad Institute Genome Sequencing Center for Infectious Disease"/>
            <person name="Wu L."/>
            <person name="Ma J."/>
        </authorList>
    </citation>
    <scope>NUCLEOTIDE SEQUENCE [LARGE SCALE GENOMIC DNA]</scope>
    <source>
        <strain evidence="3">CGMCC 1.15197</strain>
    </source>
</reference>
<keyword evidence="3" id="KW-1185">Reference proteome</keyword>
<keyword evidence="1" id="KW-0732">Signal</keyword>
<evidence type="ECO:0000313" key="2">
    <source>
        <dbReference type="EMBL" id="GGE98316.1"/>
    </source>
</evidence>
<dbReference type="EMBL" id="BMHT01000001">
    <property type="protein sequence ID" value="GGE98316.1"/>
    <property type="molecule type" value="Genomic_DNA"/>
</dbReference>
<proteinExistence type="predicted"/>
<comment type="caution">
    <text evidence="2">The sequence shown here is derived from an EMBL/GenBank/DDBJ whole genome shotgun (WGS) entry which is preliminary data.</text>
</comment>
<feature type="signal peptide" evidence="1">
    <location>
        <begin position="1"/>
        <end position="19"/>
    </location>
</feature>
<dbReference type="RefSeq" id="WP_188810841.1">
    <property type="nucleotide sequence ID" value="NZ_BMHT01000001.1"/>
</dbReference>
<dbReference type="Proteomes" id="UP000632273">
    <property type="component" value="Unassembled WGS sequence"/>
</dbReference>
<gene>
    <name evidence="2" type="ORF">GCM10011383_06360</name>
</gene>
<evidence type="ECO:0000313" key="3">
    <source>
        <dbReference type="Proteomes" id="UP000632273"/>
    </source>
</evidence>
<protein>
    <recommendedName>
        <fullName evidence="4">PorT family protein</fullName>
    </recommendedName>
</protein>
<evidence type="ECO:0008006" key="4">
    <source>
        <dbReference type="Google" id="ProtNLM"/>
    </source>
</evidence>
<feature type="chain" id="PRO_5045314712" description="PorT family protein" evidence="1">
    <location>
        <begin position="20"/>
        <end position="434"/>
    </location>
</feature>
<name>A0ABQ1TM82_9BACT</name>
<sequence length="434" mass="48484">MKKILLALLSFFYVRLSYAQQFEPGYLVLSHGDTLRGEVENEFWEEPPTAVRFRKAPDERLQSFPAGQLRSVCLSTGRLLRRELLPIDRYAEVRLQYLTTGVPHKQVPESVLADVLVEGPASLLGIIINETKHFFVRREGQPYLEMAERHYLASQNGQMNVFDGNDYKSQLLVYFGDCESAVKASETVPFTAEGLKKVVQAYNLQCSAKRQAGQEVIPDKLQRARVAVRAGVLAGMRYNSLRFSESNNPENTLGGLNADGRAHLQGGGYVDVVNAGRRLALHSSLLVSSFGNRKPVAFAATPTVSAGSFEWHGTHVYLQFGLRGFIPVGSSYQIMLGGGYELNTFWNQTSVLYFGSGHSDFLYGFNGTPLPYLETGLSRGRFGLLVNGRLYETQNYYQYTSTDPITYTIFPVSLNVLFSYRLNANSDTQQTLAR</sequence>
<organism evidence="2 3">
    <name type="scientific">Hymenobacter cavernae</name>
    <dbReference type="NCBI Taxonomy" id="2044852"/>
    <lineage>
        <taxon>Bacteria</taxon>
        <taxon>Pseudomonadati</taxon>
        <taxon>Bacteroidota</taxon>
        <taxon>Cytophagia</taxon>
        <taxon>Cytophagales</taxon>
        <taxon>Hymenobacteraceae</taxon>
        <taxon>Hymenobacter</taxon>
    </lineage>
</organism>
<evidence type="ECO:0000256" key="1">
    <source>
        <dbReference type="SAM" id="SignalP"/>
    </source>
</evidence>